<reference evidence="3" key="2">
    <citation type="journal article" date="2008" name="Nucleic Acids Res.">
        <title>The rice annotation project database (RAP-DB): 2008 update.</title>
        <authorList>
            <consortium name="The rice annotation project (RAP)"/>
        </authorList>
    </citation>
    <scope>GENOME REANNOTATION</scope>
    <source>
        <strain evidence="3">cv. Nipponbare</strain>
    </source>
</reference>
<feature type="region of interest" description="Disordered" evidence="1">
    <location>
        <begin position="25"/>
        <end position="97"/>
    </location>
</feature>
<sequence>MTRLTRGPHAAGRAVSARAARVCTAGSARPGLGAAWAGRPAQEERRGRRPGRKREEEGVGREGKRGPRGGGREGEGGEGDFGHGPRGEREDFGPDYF</sequence>
<evidence type="ECO:0000256" key="1">
    <source>
        <dbReference type="SAM" id="MobiDB-lite"/>
    </source>
</evidence>
<dbReference type="Proteomes" id="UP000000763">
    <property type="component" value="Chromosome 6"/>
</dbReference>
<accession>Q5VS77</accession>
<feature type="compositionally biased region" description="Basic and acidic residues" evidence="1">
    <location>
        <begin position="53"/>
        <end position="97"/>
    </location>
</feature>
<evidence type="ECO:0000313" key="3">
    <source>
        <dbReference type="Proteomes" id="UP000000763"/>
    </source>
</evidence>
<reference evidence="3" key="1">
    <citation type="journal article" date="2005" name="Nature">
        <title>The map-based sequence of the rice genome.</title>
        <authorList>
            <consortium name="International rice genome sequencing project (IRGSP)"/>
            <person name="Matsumoto T."/>
            <person name="Wu J."/>
            <person name="Kanamori H."/>
            <person name="Katayose Y."/>
            <person name="Fujisawa M."/>
            <person name="Namiki N."/>
            <person name="Mizuno H."/>
            <person name="Yamamoto K."/>
            <person name="Antonio B.A."/>
            <person name="Baba T."/>
            <person name="Sakata K."/>
            <person name="Nagamura Y."/>
            <person name="Aoki H."/>
            <person name="Arikawa K."/>
            <person name="Arita K."/>
            <person name="Bito T."/>
            <person name="Chiden Y."/>
            <person name="Fujitsuka N."/>
            <person name="Fukunaka R."/>
            <person name="Hamada M."/>
            <person name="Harada C."/>
            <person name="Hayashi A."/>
            <person name="Hijishita S."/>
            <person name="Honda M."/>
            <person name="Hosokawa S."/>
            <person name="Ichikawa Y."/>
            <person name="Idonuma A."/>
            <person name="Iijima M."/>
            <person name="Ikeda M."/>
            <person name="Ikeno M."/>
            <person name="Ito K."/>
            <person name="Ito S."/>
            <person name="Ito T."/>
            <person name="Ito Y."/>
            <person name="Ito Y."/>
            <person name="Iwabuchi A."/>
            <person name="Kamiya K."/>
            <person name="Karasawa W."/>
            <person name="Kurita K."/>
            <person name="Katagiri S."/>
            <person name="Kikuta A."/>
            <person name="Kobayashi H."/>
            <person name="Kobayashi N."/>
            <person name="Machita K."/>
            <person name="Maehara T."/>
            <person name="Masukawa M."/>
            <person name="Mizubayashi T."/>
            <person name="Mukai Y."/>
            <person name="Nagasaki H."/>
            <person name="Nagata Y."/>
            <person name="Naito S."/>
            <person name="Nakashima M."/>
            <person name="Nakama Y."/>
            <person name="Nakamichi Y."/>
            <person name="Nakamura M."/>
            <person name="Meguro A."/>
            <person name="Negishi M."/>
            <person name="Ohta I."/>
            <person name="Ohta T."/>
            <person name="Okamoto M."/>
            <person name="Ono N."/>
            <person name="Saji S."/>
            <person name="Sakaguchi M."/>
            <person name="Sakai K."/>
            <person name="Shibata M."/>
            <person name="Shimokawa T."/>
            <person name="Song J."/>
            <person name="Takazaki Y."/>
            <person name="Terasawa K."/>
            <person name="Tsugane M."/>
            <person name="Tsuji K."/>
            <person name="Ueda S."/>
            <person name="Waki K."/>
            <person name="Yamagata H."/>
            <person name="Yamamoto M."/>
            <person name="Yamamoto S."/>
            <person name="Yamane H."/>
            <person name="Yoshiki S."/>
            <person name="Yoshihara R."/>
            <person name="Yukawa K."/>
            <person name="Zhong H."/>
            <person name="Yano M."/>
            <person name="Yuan Q."/>
            <person name="Ouyang S."/>
            <person name="Liu J."/>
            <person name="Jones K.M."/>
            <person name="Gansberger K."/>
            <person name="Moffat K."/>
            <person name="Hill J."/>
            <person name="Bera J."/>
            <person name="Fadrosh D."/>
            <person name="Jin S."/>
            <person name="Johri S."/>
            <person name="Kim M."/>
            <person name="Overton L."/>
            <person name="Reardon M."/>
            <person name="Tsitrin T."/>
            <person name="Vuong H."/>
            <person name="Weaver B."/>
            <person name="Ciecko A."/>
            <person name="Tallon L."/>
            <person name="Jackson J."/>
            <person name="Pai G."/>
            <person name="Aken S.V."/>
            <person name="Utterback T."/>
            <person name="Reidmuller S."/>
            <person name="Feldblyum T."/>
            <person name="Hsiao J."/>
            <person name="Zismann V."/>
            <person name="Iobst S."/>
            <person name="de Vazeille A.R."/>
            <person name="Buell C.R."/>
            <person name="Ying K."/>
            <person name="Li Y."/>
            <person name="Lu T."/>
            <person name="Huang Y."/>
            <person name="Zhao Q."/>
            <person name="Feng Q."/>
            <person name="Zhang L."/>
            <person name="Zhu J."/>
            <person name="Weng Q."/>
            <person name="Mu J."/>
            <person name="Lu Y."/>
            <person name="Fan D."/>
            <person name="Liu Y."/>
            <person name="Guan J."/>
            <person name="Zhang Y."/>
            <person name="Yu S."/>
            <person name="Liu X."/>
            <person name="Zhang Y."/>
            <person name="Hong G."/>
            <person name="Han B."/>
            <person name="Choisne N."/>
            <person name="Demange N."/>
            <person name="Orjeda G."/>
            <person name="Samain S."/>
            <person name="Cattolico L."/>
            <person name="Pelletier E."/>
            <person name="Couloux A."/>
            <person name="Segurens B."/>
            <person name="Wincker P."/>
            <person name="D'Hont A."/>
            <person name="Scarpelli C."/>
            <person name="Weissenbach J."/>
            <person name="Salanoubat M."/>
            <person name="Quetier F."/>
            <person name="Yu Y."/>
            <person name="Kim H.R."/>
            <person name="Rambo T."/>
            <person name="Currie J."/>
            <person name="Collura K."/>
            <person name="Luo M."/>
            <person name="Yang T."/>
            <person name="Ammiraju J.S.S."/>
            <person name="Engler F."/>
            <person name="Soderlund C."/>
            <person name="Wing R.A."/>
            <person name="Palmer L.E."/>
            <person name="de la Bastide M."/>
            <person name="Spiegel L."/>
            <person name="Nascimento L."/>
            <person name="Zutavern T."/>
            <person name="O'Shaughnessy A."/>
            <person name="Dike S."/>
            <person name="Dedhia N."/>
            <person name="Preston R."/>
            <person name="Balija V."/>
            <person name="McCombie W.R."/>
            <person name="Chow T."/>
            <person name="Chen H."/>
            <person name="Chung M."/>
            <person name="Chen C."/>
            <person name="Shaw J."/>
            <person name="Wu H."/>
            <person name="Hsiao K."/>
            <person name="Chao Y."/>
            <person name="Chu M."/>
            <person name="Cheng C."/>
            <person name="Hour A."/>
            <person name="Lee P."/>
            <person name="Lin S."/>
            <person name="Lin Y."/>
            <person name="Liou J."/>
            <person name="Liu S."/>
            <person name="Hsing Y."/>
            <person name="Raghuvanshi S."/>
            <person name="Mohanty A."/>
            <person name="Bharti A.K."/>
            <person name="Gaur A."/>
            <person name="Gupta V."/>
            <person name="Kumar D."/>
            <person name="Ravi V."/>
            <person name="Vij S."/>
            <person name="Kapur A."/>
            <person name="Khurana P."/>
            <person name="Khurana P."/>
            <person name="Khurana J.P."/>
            <person name="Tyagi A.K."/>
            <person name="Gaikwad K."/>
            <person name="Singh A."/>
            <person name="Dalal V."/>
            <person name="Srivastava S."/>
            <person name="Dixit A."/>
            <person name="Pal A.K."/>
            <person name="Ghazi I.A."/>
            <person name="Yadav M."/>
            <person name="Pandit A."/>
            <person name="Bhargava A."/>
            <person name="Sureshbabu K."/>
            <person name="Batra K."/>
            <person name="Sharma T.R."/>
            <person name="Mohapatra T."/>
            <person name="Singh N.K."/>
            <person name="Messing J."/>
            <person name="Nelson A.B."/>
            <person name="Fuks G."/>
            <person name="Kavchok S."/>
            <person name="Keizer G."/>
            <person name="Linton E."/>
            <person name="Llaca V."/>
            <person name="Song R."/>
            <person name="Tanyolac B."/>
            <person name="Young S."/>
            <person name="Ho-Il K."/>
            <person name="Hahn J.H."/>
            <person name="Sangsakoo G."/>
            <person name="Vanavichit A."/>
            <person name="de Mattos Luiz.A.T."/>
            <person name="Zimmer P.D."/>
            <person name="Malone G."/>
            <person name="Dellagostin O."/>
            <person name="de Oliveira A.C."/>
            <person name="Bevan M."/>
            <person name="Bancroft I."/>
            <person name="Minx P."/>
            <person name="Cordum H."/>
            <person name="Wilson R."/>
            <person name="Cheng Z."/>
            <person name="Jin W."/>
            <person name="Jiang J."/>
            <person name="Leong S.A."/>
            <person name="Iwama H."/>
            <person name="Gojobori T."/>
            <person name="Itoh T."/>
            <person name="Niimura Y."/>
            <person name="Fujii Y."/>
            <person name="Habara T."/>
            <person name="Sakai H."/>
            <person name="Sato Y."/>
            <person name="Wilson G."/>
            <person name="Kumar K."/>
            <person name="McCouch S."/>
            <person name="Juretic N."/>
            <person name="Hoen D."/>
            <person name="Wright S."/>
            <person name="Bruskiewich R."/>
            <person name="Bureau T."/>
            <person name="Miyao A."/>
            <person name="Hirochika H."/>
            <person name="Nishikawa T."/>
            <person name="Kadowaki K."/>
            <person name="Sugiura M."/>
            <person name="Burr B."/>
            <person name="Sasaki T."/>
        </authorList>
    </citation>
    <scope>NUCLEOTIDE SEQUENCE [LARGE SCALE GENOMIC DNA]</scope>
    <source>
        <strain evidence="3">cv. Nipponbare</strain>
    </source>
</reference>
<proteinExistence type="predicted"/>
<dbReference type="EMBL" id="AP001129">
    <property type="protein sequence ID" value="BAD67698.1"/>
    <property type="molecule type" value="Genomic_DNA"/>
</dbReference>
<organism evidence="2 3">
    <name type="scientific">Oryza sativa subsp. japonica</name>
    <name type="common">Rice</name>
    <dbReference type="NCBI Taxonomy" id="39947"/>
    <lineage>
        <taxon>Eukaryota</taxon>
        <taxon>Viridiplantae</taxon>
        <taxon>Streptophyta</taxon>
        <taxon>Embryophyta</taxon>
        <taxon>Tracheophyta</taxon>
        <taxon>Spermatophyta</taxon>
        <taxon>Magnoliopsida</taxon>
        <taxon>Liliopsida</taxon>
        <taxon>Poales</taxon>
        <taxon>Poaceae</taxon>
        <taxon>BOP clade</taxon>
        <taxon>Oryzoideae</taxon>
        <taxon>Oryzeae</taxon>
        <taxon>Oryzinae</taxon>
        <taxon>Oryza</taxon>
        <taxon>Oryza sativa</taxon>
    </lineage>
</organism>
<dbReference type="AlphaFoldDB" id="Q5VS77"/>
<evidence type="ECO:0008006" key="4">
    <source>
        <dbReference type="Google" id="ProtNLM"/>
    </source>
</evidence>
<name>Q5VS77_ORYSJ</name>
<gene>
    <name evidence="2" type="primary">P0644B06.7</name>
</gene>
<protein>
    <recommendedName>
        <fullName evidence="4">Pr1-like protein</fullName>
    </recommendedName>
</protein>
<evidence type="ECO:0000313" key="2">
    <source>
        <dbReference type="EMBL" id="BAD67698.1"/>
    </source>
</evidence>